<keyword evidence="26" id="KW-1185">Reference proteome</keyword>
<dbReference type="AlphaFoldDB" id="A0A4Y7IUK9"/>
<evidence type="ECO:0000256" key="20">
    <source>
        <dbReference type="ARBA" id="ARBA00023294"/>
    </source>
</evidence>
<reference evidence="25 26" key="1">
    <citation type="journal article" date="2018" name="Science">
        <title>The opium poppy genome and morphinan production.</title>
        <authorList>
            <person name="Guo L."/>
            <person name="Winzer T."/>
            <person name="Yang X."/>
            <person name="Li Y."/>
            <person name="Ning Z."/>
            <person name="He Z."/>
            <person name="Teodor R."/>
            <person name="Lu Y."/>
            <person name="Bowser T.A."/>
            <person name="Graham I.A."/>
            <person name="Ye K."/>
        </authorList>
    </citation>
    <scope>NUCLEOTIDE SEQUENCE [LARGE SCALE GENOMIC DNA]</scope>
    <source>
        <strain evidence="26">cv. HN1</strain>
        <tissue evidence="25">Leaves</tissue>
    </source>
</reference>
<evidence type="ECO:0000256" key="22">
    <source>
        <dbReference type="SAM" id="Phobius"/>
    </source>
</evidence>
<dbReference type="GO" id="GO:0005524">
    <property type="term" value="F:ATP binding"/>
    <property type="evidence" value="ECO:0007669"/>
    <property type="project" value="UniProtKB-UniRule"/>
</dbReference>
<dbReference type="Gene3D" id="3.30.200.20">
    <property type="entry name" value="Phosphorylase Kinase, domain 1"/>
    <property type="match status" value="1"/>
</dbReference>
<feature type="transmembrane region" description="Helical" evidence="22">
    <location>
        <begin position="642"/>
        <end position="665"/>
    </location>
</feature>
<dbReference type="Pfam" id="PF00069">
    <property type="entry name" value="Pkinase"/>
    <property type="match status" value="1"/>
</dbReference>
<dbReference type="GO" id="GO:0006355">
    <property type="term" value="P:regulation of DNA-templated transcription"/>
    <property type="evidence" value="ECO:0007669"/>
    <property type="project" value="InterPro"/>
</dbReference>
<dbReference type="Gene3D" id="2.30.30.1040">
    <property type="match status" value="1"/>
</dbReference>
<feature type="chain" id="PRO_5021330568" description="Protein kinase domain-containing protein" evidence="23">
    <location>
        <begin position="32"/>
        <end position="1216"/>
    </location>
</feature>
<keyword evidence="17" id="KW-0804">Transcription</keyword>
<sequence>MSKTPSNPYQIFKLYPPCVLLLLLFLNVTVASDEEQSILLKLKQQWKDPPSLDSWKTSSSSSSAHCEDWEGVYCDENNSVTSIILVEKNITEKIPSFLCDLKNLTEIDFSLNYIPGNFPDFLLRNCTNLVKLDLSQNWLVGQIPSDIDRLLVLEELNLGANNFTGDIPKSIGKISGLKTLSLHMNLLDGLIPEEIGNLSNLEFLGLAYNPFSEWKIPLGFGKLKKLKEFWAADVKLIGEIPDTVGDLIDLETLDLSTNQLDGKIPDQLFLLKNLSNLYLYDNKLSGEIPVKMECLNLVDIDISMNQLTGTLPHDLGKLKKLVHLLLYRNQLSGEVPASIGKLPSLKQIRLFTNKLNGSLPEDMGLFAKLEALEVAENELTGNLPENLCAGGELIGISAYVNNFSGGVSKVLEKCNSLTVLQLYGNRFAGEFPAGIWSLKNLSIVMISDNLFTGTLPDEFAANLTRVEISNNMFSGGIPKEMSQSMNLAVFKAKNNRLSGEIPGKLTGLSKLLTLSLEGNQLSGPIPSHIISWSALIFLNLSQNHLSGEIPEAIGQLPSLIELDLSENLLSGEIPLEIGQLNPTFLNLSSNRLTGRIPFQVDNFAFDKSFLNNSGLCGHNLEPIVPSCISKPYQNPNKSSSKVLIVVLIITAVICLGVVSFGLFAFRDFRRKRNERDISTWKLTSFHRLQFTESDILSSLTENNMIGSGGSGKVYRVDISGIEESVAVKKIFNKGKLDKQLEKEFQAEVQILGTIRHLNIVKLLCCVACDNSMLLVYEYMENRSLDQWLHAKKRGFSNSGSARRAALDWPTRLQIAIGAAQGLCYMHDSCSPAIIHRDVKSSNILLDHEFRAKIADFGLAKLLDKHGEPQTMSAMAGSFGYFAPEYGYTRKVNEKVDVYSFGVVLLELATGREANRADEHMGLVEWARCQFDEGKSITDAFDEEIKEPCYLDEISSVFKLGLVCTGTSPSTRPTMNEVLEILLQCGPQQGFHGVKNTMKTEEDVNPLLVDERNLFNHKGSKGSRRSVRHSDDCDDSLLKALTCTADRGSPYVKRRPAGVCTEALYIFYANQLRAGSLISPKWCVVVAQAMQKKDTDSIPGYPSLSSKLICVIHNVMMFATEESRLRSYLGTVTGISDSDPVKWKSSQWRNLQVEWHESAAGERPGRVSIWEIEPVATPFYVCPPPNTHLLASIPQDVKTLAEASQLVETTIFSFLSQ</sequence>
<keyword evidence="16 22" id="KW-0472">Membrane</keyword>
<dbReference type="SMART" id="SM00369">
    <property type="entry name" value="LRR_TYP"/>
    <property type="match status" value="6"/>
</dbReference>
<evidence type="ECO:0000256" key="5">
    <source>
        <dbReference type="ARBA" id="ARBA00022614"/>
    </source>
</evidence>
<dbReference type="PROSITE" id="PS50011">
    <property type="entry name" value="PROTEIN_KINASE_DOM"/>
    <property type="match status" value="1"/>
</dbReference>
<keyword evidence="20" id="KW-0927">Auxin signaling pathway</keyword>
<keyword evidence="10 21" id="KW-0547">Nucleotide-binding</keyword>
<evidence type="ECO:0000256" key="8">
    <source>
        <dbReference type="ARBA" id="ARBA00022729"/>
    </source>
</evidence>
<evidence type="ECO:0000256" key="12">
    <source>
        <dbReference type="ARBA" id="ARBA00022840"/>
    </source>
</evidence>
<dbReference type="FunFam" id="3.80.10.10:FF:000095">
    <property type="entry name" value="LRR receptor-like serine/threonine-protein kinase GSO1"/>
    <property type="match status" value="1"/>
</dbReference>
<dbReference type="FunFam" id="3.80.10.10:FF:000041">
    <property type="entry name" value="LRR receptor-like serine/threonine-protein kinase ERECTA"/>
    <property type="match status" value="1"/>
</dbReference>
<dbReference type="GO" id="GO:0016020">
    <property type="term" value="C:membrane"/>
    <property type="evidence" value="ECO:0007669"/>
    <property type="project" value="UniProtKB-SubCell"/>
</dbReference>
<gene>
    <name evidence="25" type="ORF">C5167_019846</name>
</gene>
<dbReference type="GO" id="GO:0033612">
    <property type="term" value="F:receptor serine/threonine kinase binding"/>
    <property type="evidence" value="ECO:0007669"/>
    <property type="project" value="TreeGrafter"/>
</dbReference>
<keyword evidence="11" id="KW-0418">Kinase</keyword>
<dbReference type="Gene3D" id="3.80.10.10">
    <property type="entry name" value="Ribonuclease Inhibitor"/>
    <property type="match status" value="4"/>
</dbReference>
<comment type="subcellular location">
    <subcellularLocation>
        <location evidence="2">Membrane</location>
        <topology evidence="2">Single-pass type I membrane protein</topology>
    </subcellularLocation>
    <subcellularLocation>
        <location evidence="1">Nucleus</location>
    </subcellularLocation>
</comment>
<dbReference type="PANTHER" id="PTHR48056">
    <property type="entry name" value="LRR RECEPTOR-LIKE SERINE/THREONINE-PROTEIN KINASE-RELATED"/>
    <property type="match status" value="1"/>
</dbReference>
<dbReference type="FunFam" id="3.80.10.10:FF:000077">
    <property type="entry name" value="LRR receptor-like serine/threonine-protein kinase ERL1"/>
    <property type="match status" value="1"/>
</dbReference>
<comment type="similarity">
    <text evidence="3">Belongs to the ARF family.</text>
</comment>
<dbReference type="STRING" id="3469.A0A4Y7IUK9"/>
<evidence type="ECO:0000256" key="23">
    <source>
        <dbReference type="SAM" id="SignalP"/>
    </source>
</evidence>
<dbReference type="InterPro" id="IPR000719">
    <property type="entry name" value="Prot_kinase_dom"/>
</dbReference>
<dbReference type="Pfam" id="PF13855">
    <property type="entry name" value="LRR_8"/>
    <property type="match status" value="1"/>
</dbReference>
<dbReference type="InterPro" id="IPR003591">
    <property type="entry name" value="Leu-rich_rpt_typical-subtyp"/>
</dbReference>
<dbReference type="InterPro" id="IPR011009">
    <property type="entry name" value="Kinase-like_dom_sf"/>
</dbReference>
<comment type="similarity">
    <text evidence="4">Belongs to the protein kinase superfamily. Ser/Thr protein kinase family.</text>
</comment>
<proteinExistence type="inferred from homology"/>
<dbReference type="InterPro" id="IPR013210">
    <property type="entry name" value="LRR_N_plant-typ"/>
</dbReference>
<evidence type="ECO:0000259" key="24">
    <source>
        <dbReference type="PROSITE" id="PS50011"/>
    </source>
</evidence>
<dbReference type="FunFam" id="2.30.30.1040:FF:000001">
    <property type="entry name" value="Auxin response factor"/>
    <property type="match status" value="1"/>
</dbReference>
<keyword evidence="19" id="KW-0539">Nucleus</keyword>
<dbReference type="Pfam" id="PF06507">
    <property type="entry name" value="ARF_AD"/>
    <property type="match status" value="1"/>
</dbReference>
<feature type="signal peptide" evidence="23">
    <location>
        <begin position="1"/>
        <end position="31"/>
    </location>
</feature>
<evidence type="ECO:0000256" key="3">
    <source>
        <dbReference type="ARBA" id="ARBA00007853"/>
    </source>
</evidence>
<organism evidence="25 26">
    <name type="scientific">Papaver somniferum</name>
    <name type="common">Opium poppy</name>
    <dbReference type="NCBI Taxonomy" id="3469"/>
    <lineage>
        <taxon>Eukaryota</taxon>
        <taxon>Viridiplantae</taxon>
        <taxon>Streptophyta</taxon>
        <taxon>Embryophyta</taxon>
        <taxon>Tracheophyta</taxon>
        <taxon>Spermatophyta</taxon>
        <taxon>Magnoliopsida</taxon>
        <taxon>Ranunculales</taxon>
        <taxon>Papaveraceae</taxon>
        <taxon>Papaveroideae</taxon>
        <taxon>Papaver</taxon>
    </lineage>
</organism>
<evidence type="ECO:0000313" key="25">
    <source>
        <dbReference type="EMBL" id="RZC51431.1"/>
    </source>
</evidence>
<evidence type="ECO:0000256" key="6">
    <source>
        <dbReference type="ARBA" id="ARBA00022679"/>
    </source>
</evidence>
<protein>
    <recommendedName>
        <fullName evidence="24">Protein kinase domain-containing protein</fullName>
    </recommendedName>
</protein>
<evidence type="ECO:0000256" key="15">
    <source>
        <dbReference type="ARBA" id="ARBA00023125"/>
    </source>
</evidence>
<dbReference type="InterPro" id="IPR001611">
    <property type="entry name" value="Leu-rich_rpt"/>
</dbReference>
<feature type="domain" description="Protein kinase" evidence="24">
    <location>
        <begin position="699"/>
        <end position="990"/>
    </location>
</feature>
<dbReference type="GO" id="GO:0009734">
    <property type="term" value="P:auxin-activated signaling pathway"/>
    <property type="evidence" value="ECO:0007669"/>
    <property type="project" value="UniProtKB-KW"/>
</dbReference>
<keyword evidence="7 22" id="KW-0812">Transmembrane</keyword>
<keyword evidence="9" id="KW-0677">Repeat</keyword>
<dbReference type="FunFam" id="1.10.510.10:FF:000714">
    <property type="entry name" value="Kinase family with leucine-rich repeat domain-containing protein"/>
    <property type="match status" value="1"/>
</dbReference>
<evidence type="ECO:0000256" key="13">
    <source>
        <dbReference type="ARBA" id="ARBA00022989"/>
    </source>
</evidence>
<accession>A0A4Y7IUK9</accession>
<dbReference type="EMBL" id="CM010716">
    <property type="protein sequence ID" value="RZC51431.1"/>
    <property type="molecule type" value="Genomic_DNA"/>
</dbReference>
<evidence type="ECO:0000256" key="2">
    <source>
        <dbReference type="ARBA" id="ARBA00004479"/>
    </source>
</evidence>
<evidence type="ECO:0000256" key="9">
    <source>
        <dbReference type="ARBA" id="ARBA00022737"/>
    </source>
</evidence>
<dbReference type="SUPFAM" id="SSF52058">
    <property type="entry name" value="L domain-like"/>
    <property type="match status" value="2"/>
</dbReference>
<dbReference type="SMART" id="SM00220">
    <property type="entry name" value="S_TKc"/>
    <property type="match status" value="1"/>
</dbReference>
<dbReference type="InterPro" id="IPR032675">
    <property type="entry name" value="LRR_dom_sf"/>
</dbReference>
<dbReference type="Pfam" id="PF00560">
    <property type="entry name" value="LRR_1"/>
    <property type="match status" value="5"/>
</dbReference>
<dbReference type="PROSITE" id="PS00107">
    <property type="entry name" value="PROTEIN_KINASE_ATP"/>
    <property type="match status" value="1"/>
</dbReference>
<evidence type="ECO:0000256" key="14">
    <source>
        <dbReference type="ARBA" id="ARBA00023015"/>
    </source>
</evidence>
<dbReference type="InterPro" id="IPR017441">
    <property type="entry name" value="Protein_kinase_ATP_BS"/>
</dbReference>
<dbReference type="FunFam" id="3.80.10.10:FF:000221">
    <property type="entry name" value="Leucine-rich repeat receptor-like protein kinase PXL1"/>
    <property type="match status" value="1"/>
</dbReference>
<keyword evidence="14" id="KW-0805">Transcription regulation</keyword>
<dbReference type="FunFam" id="3.30.200.20:FF:000512">
    <property type="entry name" value="Receptor-like protein kinase HSL1"/>
    <property type="match status" value="1"/>
</dbReference>
<evidence type="ECO:0000256" key="19">
    <source>
        <dbReference type="ARBA" id="ARBA00023242"/>
    </source>
</evidence>
<dbReference type="GO" id="GO:0005634">
    <property type="term" value="C:nucleus"/>
    <property type="evidence" value="ECO:0007669"/>
    <property type="project" value="UniProtKB-SubCell"/>
</dbReference>
<evidence type="ECO:0000256" key="4">
    <source>
        <dbReference type="ARBA" id="ARBA00008684"/>
    </source>
</evidence>
<keyword evidence="8 23" id="KW-0732">Signal</keyword>
<dbReference type="InterPro" id="IPR010525">
    <property type="entry name" value="ARF_dom"/>
</dbReference>
<evidence type="ECO:0000256" key="17">
    <source>
        <dbReference type="ARBA" id="ARBA00023163"/>
    </source>
</evidence>
<dbReference type="PANTHER" id="PTHR48056:SF29">
    <property type="entry name" value="RECEPTOR-LIKE PROTEIN KINASE HSL1"/>
    <property type="match status" value="1"/>
</dbReference>
<evidence type="ECO:0000256" key="1">
    <source>
        <dbReference type="ARBA" id="ARBA00004123"/>
    </source>
</evidence>
<dbReference type="InterPro" id="IPR008271">
    <property type="entry name" value="Ser/Thr_kinase_AS"/>
</dbReference>
<dbReference type="GO" id="GO:0003677">
    <property type="term" value="F:DNA binding"/>
    <property type="evidence" value="ECO:0007669"/>
    <property type="project" value="UniProtKB-KW"/>
</dbReference>
<dbReference type="Gramene" id="RZC51431">
    <property type="protein sequence ID" value="RZC51431"/>
    <property type="gene ID" value="C5167_019846"/>
</dbReference>
<keyword evidence="13 22" id="KW-1133">Transmembrane helix</keyword>
<dbReference type="PROSITE" id="PS00108">
    <property type="entry name" value="PROTEIN_KINASE_ST"/>
    <property type="match status" value="1"/>
</dbReference>
<evidence type="ECO:0000256" key="11">
    <source>
        <dbReference type="ARBA" id="ARBA00022777"/>
    </source>
</evidence>
<keyword evidence="5" id="KW-0433">Leucine-rich repeat</keyword>
<dbReference type="PROSITE" id="PS51450">
    <property type="entry name" value="LRR"/>
    <property type="match status" value="1"/>
</dbReference>
<dbReference type="CDD" id="cd14066">
    <property type="entry name" value="STKc_IRAK"/>
    <property type="match status" value="1"/>
</dbReference>
<name>A0A4Y7IUK9_PAPSO</name>
<dbReference type="Gene3D" id="1.10.510.10">
    <property type="entry name" value="Transferase(Phosphotransferase) domain 1"/>
    <property type="match status" value="1"/>
</dbReference>
<evidence type="ECO:0000256" key="10">
    <source>
        <dbReference type="ARBA" id="ARBA00022741"/>
    </source>
</evidence>
<evidence type="ECO:0000256" key="18">
    <source>
        <dbReference type="ARBA" id="ARBA00023180"/>
    </source>
</evidence>
<keyword evidence="18" id="KW-0325">Glycoprotein</keyword>
<dbReference type="InterPro" id="IPR050647">
    <property type="entry name" value="Plant_LRR-RLKs"/>
</dbReference>
<keyword evidence="6" id="KW-0808">Transferase</keyword>
<dbReference type="SUPFAM" id="SSF56112">
    <property type="entry name" value="Protein kinase-like (PK-like)"/>
    <property type="match status" value="1"/>
</dbReference>
<keyword evidence="15" id="KW-0238">DNA-binding</keyword>
<feature type="binding site" evidence="21">
    <location>
        <position position="729"/>
    </location>
    <ligand>
        <name>ATP</name>
        <dbReference type="ChEBI" id="CHEBI:30616"/>
    </ligand>
</feature>
<evidence type="ECO:0000256" key="21">
    <source>
        <dbReference type="PROSITE-ProRule" id="PRU10141"/>
    </source>
</evidence>
<dbReference type="OMA" id="VKRIWNT"/>
<dbReference type="Pfam" id="PF08263">
    <property type="entry name" value="LRRNT_2"/>
    <property type="match status" value="1"/>
</dbReference>
<dbReference type="GO" id="GO:0004672">
    <property type="term" value="F:protein kinase activity"/>
    <property type="evidence" value="ECO:0007669"/>
    <property type="project" value="InterPro"/>
</dbReference>
<evidence type="ECO:0000313" key="26">
    <source>
        <dbReference type="Proteomes" id="UP000316621"/>
    </source>
</evidence>
<dbReference type="Proteomes" id="UP000316621">
    <property type="component" value="Chromosome 2"/>
</dbReference>
<keyword evidence="12 21" id="KW-0067">ATP-binding</keyword>
<evidence type="ECO:0000256" key="7">
    <source>
        <dbReference type="ARBA" id="ARBA00022692"/>
    </source>
</evidence>
<evidence type="ECO:0000256" key="16">
    <source>
        <dbReference type="ARBA" id="ARBA00023136"/>
    </source>
</evidence>